<accession>A0AA88E0W5</accession>
<gene>
    <name evidence="1" type="ORF">TIFTF001_034664</name>
</gene>
<sequence>MPCLDDKPSAQDESMVHGLSWNWTGRPNHSMVTRHGKKPTGNYVMQDCGVMALQTVKCGMDTATSFEKYVL</sequence>
<keyword evidence="2" id="KW-1185">Reference proteome</keyword>
<comment type="caution">
    <text evidence="1">The sequence shown here is derived from an EMBL/GenBank/DDBJ whole genome shotgun (WGS) entry which is preliminary data.</text>
</comment>
<protein>
    <submittedName>
        <fullName evidence="1">Uncharacterized protein</fullName>
    </submittedName>
</protein>
<dbReference type="AlphaFoldDB" id="A0AA88E0W5"/>
<reference evidence="1" key="1">
    <citation type="submission" date="2023-07" db="EMBL/GenBank/DDBJ databases">
        <title>draft genome sequence of fig (Ficus carica).</title>
        <authorList>
            <person name="Takahashi T."/>
            <person name="Nishimura K."/>
        </authorList>
    </citation>
    <scope>NUCLEOTIDE SEQUENCE</scope>
</reference>
<organism evidence="1 2">
    <name type="scientific">Ficus carica</name>
    <name type="common">Common fig</name>
    <dbReference type="NCBI Taxonomy" id="3494"/>
    <lineage>
        <taxon>Eukaryota</taxon>
        <taxon>Viridiplantae</taxon>
        <taxon>Streptophyta</taxon>
        <taxon>Embryophyta</taxon>
        <taxon>Tracheophyta</taxon>
        <taxon>Spermatophyta</taxon>
        <taxon>Magnoliopsida</taxon>
        <taxon>eudicotyledons</taxon>
        <taxon>Gunneridae</taxon>
        <taxon>Pentapetalae</taxon>
        <taxon>rosids</taxon>
        <taxon>fabids</taxon>
        <taxon>Rosales</taxon>
        <taxon>Moraceae</taxon>
        <taxon>Ficeae</taxon>
        <taxon>Ficus</taxon>
    </lineage>
</organism>
<dbReference type="Proteomes" id="UP001187192">
    <property type="component" value="Unassembled WGS sequence"/>
</dbReference>
<evidence type="ECO:0000313" key="1">
    <source>
        <dbReference type="EMBL" id="GMN65588.1"/>
    </source>
</evidence>
<name>A0AA88E0W5_FICCA</name>
<proteinExistence type="predicted"/>
<dbReference type="EMBL" id="BTGU01000247">
    <property type="protein sequence ID" value="GMN65588.1"/>
    <property type="molecule type" value="Genomic_DNA"/>
</dbReference>
<evidence type="ECO:0000313" key="2">
    <source>
        <dbReference type="Proteomes" id="UP001187192"/>
    </source>
</evidence>